<organism evidence="2 3">
    <name type="scientific">Actinomadura logoneensis</name>
    <dbReference type="NCBI Taxonomy" id="2293572"/>
    <lineage>
        <taxon>Bacteria</taxon>
        <taxon>Bacillati</taxon>
        <taxon>Actinomycetota</taxon>
        <taxon>Actinomycetes</taxon>
        <taxon>Streptosporangiales</taxon>
        <taxon>Thermomonosporaceae</taxon>
        <taxon>Actinomadura</taxon>
    </lineage>
</organism>
<dbReference type="OrthoDB" id="3825558at2"/>
<accession>A0A372J9W3</accession>
<name>A0A372J9W3_9ACTN</name>
<dbReference type="Proteomes" id="UP000261811">
    <property type="component" value="Unassembled WGS sequence"/>
</dbReference>
<comment type="caution">
    <text evidence="2">The sequence shown here is derived from an EMBL/GenBank/DDBJ whole genome shotgun (WGS) entry which is preliminary data.</text>
</comment>
<evidence type="ECO:0000313" key="2">
    <source>
        <dbReference type="EMBL" id="RFU36719.1"/>
    </source>
</evidence>
<reference evidence="2 3" key="1">
    <citation type="submission" date="2018-08" db="EMBL/GenBank/DDBJ databases">
        <title>Actinomadura jelena sp. nov., a novel Actinomycete isolated from soil in Chad.</title>
        <authorList>
            <person name="Shi L."/>
        </authorList>
    </citation>
    <scope>NUCLEOTIDE SEQUENCE [LARGE SCALE GENOMIC DNA]</scope>
    <source>
        <strain evidence="2 3">NEAU-G17</strain>
    </source>
</reference>
<evidence type="ECO:0000313" key="3">
    <source>
        <dbReference type="Proteomes" id="UP000261811"/>
    </source>
</evidence>
<dbReference type="Pfam" id="PF11377">
    <property type="entry name" value="DUF3180"/>
    <property type="match status" value="1"/>
</dbReference>
<keyword evidence="1" id="KW-1133">Transmembrane helix</keyword>
<dbReference type="EMBL" id="QURH01001037">
    <property type="protein sequence ID" value="RFU36719.1"/>
    <property type="molecule type" value="Genomic_DNA"/>
</dbReference>
<keyword evidence="3" id="KW-1185">Reference proteome</keyword>
<feature type="transmembrane region" description="Helical" evidence="1">
    <location>
        <begin position="117"/>
        <end position="137"/>
    </location>
</feature>
<gene>
    <name evidence="2" type="ORF">DZF91_36620</name>
</gene>
<dbReference type="AlphaFoldDB" id="A0A372J9W3"/>
<keyword evidence="1" id="KW-0812">Transmembrane</keyword>
<proteinExistence type="predicted"/>
<keyword evidence="1" id="KW-0472">Membrane</keyword>
<feature type="transmembrane region" description="Helical" evidence="1">
    <location>
        <begin position="87"/>
        <end position="105"/>
    </location>
</feature>
<dbReference type="InterPro" id="IPR021517">
    <property type="entry name" value="DUF3180"/>
</dbReference>
<sequence length="159" mass="16899">MRPSRPAVLAILVVVPAAITWVVLRAAYLSLPVLPWTAVPTLLLLALGEAFTGFNLLRRIRRKPGSDLKPVEPIVAARMAALGKASAHAAAVLAGIFGGFALSLGDNLDKSTPRQDFFVSGSTFLAALVLVGAAFFLEYACRVPKDPDDDHRDHGVSRA</sequence>
<feature type="transmembrane region" description="Helical" evidence="1">
    <location>
        <begin position="34"/>
        <end position="57"/>
    </location>
</feature>
<feature type="transmembrane region" description="Helical" evidence="1">
    <location>
        <begin position="7"/>
        <end position="28"/>
    </location>
</feature>
<evidence type="ECO:0000256" key="1">
    <source>
        <dbReference type="SAM" id="Phobius"/>
    </source>
</evidence>
<protein>
    <submittedName>
        <fullName evidence="2">DUF3180 domain-containing protein</fullName>
    </submittedName>
</protein>